<dbReference type="Proteomes" id="UP000427108">
    <property type="component" value="Chromosome"/>
</dbReference>
<protein>
    <submittedName>
        <fullName evidence="1">Uncharacterized protein</fullName>
    </submittedName>
</protein>
<evidence type="ECO:0000313" key="1">
    <source>
        <dbReference type="EMBL" id="QGN36251.1"/>
    </source>
</evidence>
<name>A0A6B8MTX0_KLEOX</name>
<dbReference type="InterPro" id="IPR036278">
    <property type="entry name" value="Sialidase_sf"/>
</dbReference>
<dbReference type="RefSeq" id="WP_154678796.1">
    <property type="nucleotide sequence ID" value="NZ_CP046115.1"/>
</dbReference>
<evidence type="ECO:0000313" key="2">
    <source>
        <dbReference type="Proteomes" id="UP000427108"/>
    </source>
</evidence>
<gene>
    <name evidence="1" type="ORF">GJ746_02565</name>
</gene>
<dbReference type="Gene3D" id="2.130.10.10">
    <property type="entry name" value="YVTN repeat-like/Quinoprotein amine dehydrogenase"/>
    <property type="match status" value="1"/>
</dbReference>
<organism evidence="1 2">
    <name type="scientific">Klebsiella oxytoca</name>
    <dbReference type="NCBI Taxonomy" id="571"/>
    <lineage>
        <taxon>Bacteria</taxon>
        <taxon>Pseudomonadati</taxon>
        <taxon>Pseudomonadota</taxon>
        <taxon>Gammaproteobacteria</taxon>
        <taxon>Enterobacterales</taxon>
        <taxon>Enterobacteriaceae</taxon>
        <taxon>Klebsiella/Raoultella group</taxon>
        <taxon>Klebsiella</taxon>
    </lineage>
</organism>
<sequence length="429" mass="50044">MFSTIRRRLLFLGIVTLAAFLWSATFSFNLFLADLPWRRHQLSGDEIKVEAPMLVSFTNGALFISHEPLFTVKNYELDKEQQRVIYHYNPPLERITRLMSQLLNVRLITKEQLERDIKGRYTLFTSFRRWDDSNNIPLNRIMYLDRQSQLRASALWLGNIDAPVCSYQGHCYLVAHGPFHANKLVWYSQDGGISWQQLPQWHAPETEPLSGLYYRELVAADGNKLWLADDYRLFVSEDKGQSWQIAADIRPLLKRHNILQADAKSHYTSISKLRWYIDKHHRLLADVTVSLADDRGERRFLYNLVSPQPEQILATNIRDIARSPQGEIFFISRISASRYGLYKLQENGVPGLVLEHIDRLGKIYAGRNLLAVEKDVGDRTHLYLSRDGGKKWQRYKLPGKNVVFDGAGDRFIRFPEYYRTLNYQVSTFE</sequence>
<dbReference type="OrthoDB" id="6575888at2"/>
<dbReference type="InterPro" id="IPR002860">
    <property type="entry name" value="BNR_rpt"/>
</dbReference>
<reference evidence="1 2" key="1">
    <citation type="submission" date="2019-11" db="EMBL/GenBank/DDBJ databases">
        <title>Isolation and Application of One Kind of P-Hydroxybenzoic Acid Degrading Bacterium in Mitigating Cropping Obstacle of Cucumber.</title>
        <authorList>
            <person name="Wu F."/>
            <person name="An Y."/>
        </authorList>
    </citation>
    <scope>NUCLEOTIDE SEQUENCE [LARGE SCALE GENOMIC DNA]</scope>
    <source>
        <strain evidence="1 2">P620</strain>
    </source>
</reference>
<proteinExistence type="predicted"/>
<dbReference type="AlphaFoldDB" id="A0A6B8MTX0"/>
<dbReference type="Pfam" id="PF02012">
    <property type="entry name" value="BNR"/>
    <property type="match status" value="1"/>
</dbReference>
<dbReference type="InterPro" id="IPR015943">
    <property type="entry name" value="WD40/YVTN_repeat-like_dom_sf"/>
</dbReference>
<dbReference type="SUPFAM" id="SSF50939">
    <property type="entry name" value="Sialidases"/>
    <property type="match status" value="1"/>
</dbReference>
<accession>A0A6B8MTX0</accession>
<dbReference type="EMBL" id="CP046115">
    <property type="protein sequence ID" value="QGN36251.1"/>
    <property type="molecule type" value="Genomic_DNA"/>
</dbReference>